<evidence type="ECO:0000256" key="5">
    <source>
        <dbReference type="ARBA" id="ARBA00022845"/>
    </source>
</evidence>
<name>A0AB34PYF4_CANAX</name>
<keyword evidence="7" id="KW-0804">Transcription</keyword>
<dbReference type="AlphaFoldDB" id="A0AB34PYF4"/>
<dbReference type="PANTHER" id="PTHR28290">
    <property type="entry name" value="ENHANCER OF TRANSLATION TERMINATION 1"/>
    <property type="match status" value="1"/>
</dbReference>
<evidence type="ECO:0000256" key="8">
    <source>
        <dbReference type="ARBA" id="ARBA00023242"/>
    </source>
</evidence>
<evidence type="ECO:0000256" key="6">
    <source>
        <dbReference type="ARBA" id="ARBA00023015"/>
    </source>
</evidence>
<comment type="subcellular location">
    <subcellularLocation>
        <location evidence="2">Nucleus</location>
    </subcellularLocation>
</comment>
<keyword evidence="5" id="KW-0810">Translation regulation</keyword>
<evidence type="ECO:0000313" key="10">
    <source>
        <dbReference type="EMBL" id="KGR14812.1"/>
    </source>
</evidence>
<feature type="compositionally biased region" description="Acidic residues" evidence="9">
    <location>
        <begin position="235"/>
        <end position="252"/>
    </location>
</feature>
<reference evidence="10 11" key="1">
    <citation type="submission" date="2013-12" db="EMBL/GenBank/DDBJ databases">
        <title>The Genome Sequence of Candida albicans P78048.</title>
        <authorList>
            <consortium name="The Broad Institute Genome Sequencing Platform"/>
            <consortium name="The Broad Institute Genome Sequencing Center for Infectious Disease"/>
            <person name="Cuomo C."/>
            <person name="Bennett R."/>
            <person name="Hirakawa M."/>
            <person name="Noverr M."/>
            <person name="Mitchell A."/>
            <person name="Young S.K."/>
            <person name="Zeng Q."/>
            <person name="Gargeya S."/>
            <person name="Fitzgerald M."/>
            <person name="Abouelleil A."/>
            <person name="Alvarado L."/>
            <person name="Berlin A.M."/>
            <person name="Chapman S.B."/>
            <person name="Dewar J."/>
            <person name="Goldberg J."/>
            <person name="Griggs A."/>
            <person name="Gujja S."/>
            <person name="Hansen M."/>
            <person name="Howarth C."/>
            <person name="Imamovic A."/>
            <person name="Larimer J."/>
            <person name="McCowan C."/>
            <person name="Murphy C."/>
            <person name="Pearson M."/>
            <person name="Priest M."/>
            <person name="Roberts A."/>
            <person name="Saif S."/>
            <person name="Shea T."/>
            <person name="Sykes S."/>
            <person name="Wortman J."/>
            <person name="Nusbaum C."/>
            <person name="Birren B."/>
        </authorList>
    </citation>
    <scope>NUCLEOTIDE SEQUENCE [LARGE SCALE GENOMIC DNA]</scope>
    <source>
        <strain evidence="10 11">P78048</strain>
    </source>
</reference>
<keyword evidence="6" id="KW-0805">Transcription regulation</keyword>
<evidence type="ECO:0000256" key="4">
    <source>
        <dbReference type="ARBA" id="ARBA00017359"/>
    </source>
</evidence>
<protein>
    <recommendedName>
        <fullName evidence="4">Enhancer of translation termination 1</fullName>
    </recommendedName>
</protein>
<dbReference type="EMBL" id="AJIX01000012">
    <property type="protein sequence ID" value="KGR14812.1"/>
    <property type="molecule type" value="Genomic_DNA"/>
</dbReference>
<gene>
    <name evidence="10" type="ORF">MG3_01683</name>
</gene>
<evidence type="ECO:0000313" key="11">
    <source>
        <dbReference type="Proteomes" id="UP000030161"/>
    </source>
</evidence>
<evidence type="ECO:0000256" key="3">
    <source>
        <dbReference type="ARBA" id="ARBA00007273"/>
    </source>
</evidence>
<organism evidence="10 11">
    <name type="scientific">Candida albicans P78048</name>
    <dbReference type="NCBI Taxonomy" id="1094989"/>
    <lineage>
        <taxon>Eukaryota</taxon>
        <taxon>Fungi</taxon>
        <taxon>Dikarya</taxon>
        <taxon>Ascomycota</taxon>
        <taxon>Saccharomycotina</taxon>
        <taxon>Pichiomycetes</taxon>
        <taxon>Debaryomycetaceae</taxon>
        <taxon>Candida/Lodderomyces clade</taxon>
        <taxon>Candida</taxon>
    </lineage>
</organism>
<evidence type="ECO:0000256" key="2">
    <source>
        <dbReference type="ARBA" id="ARBA00004123"/>
    </source>
</evidence>
<feature type="region of interest" description="Disordered" evidence="9">
    <location>
        <begin position="230"/>
        <end position="259"/>
    </location>
</feature>
<dbReference type="InterPro" id="IPR024318">
    <property type="entry name" value="Nro1/ETT1"/>
</dbReference>
<dbReference type="Pfam" id="PF12753">
    <property type="entry name" value="Nro1"/>
    <property type="match status" value="1"/>
</dbReference>
<dbReference type="PANTHER" id="PTHR28290:SF1">
    <property type="entry name" value="ENHANCER OF TRANSLATION TERMINATION 1"/>
    <property type="match status" value="1"/>
</dbReference>
<comment type="function">
    <text evidence="1">Required for correct translation termination and probably involved in regulation of hypoxic gene expression.</text>
</comment>
<keyword evidence="8" id="KW-0539">Nucleus</keyword>
<feature type="region of interest" description="Disordered" evidence="9">
    <location>
        <begin position="1"/>
        <end position="43"/>
    </location>
</feature>
<dbReference type="GO" id="GO:2000640">
    <property type="term" value="P:positive regulation of SREBP signaling pathway"/>
    <property type="evidence" value="ECO:0007669"/>
    <property type="project" value="TreeGrafter"/>
</dbReference>
<comment type="caution">
    <text evidence="10">The sequence shown here is derived from an EMBL/GenBank/DDBJ whole genome shotgun (WGS) entry which is preliminary data.</text>
</comment>
<comment type="similarity">
    <text evidence="3">Belongs to the ETT1 family.</text>
</comment>
<sequence>MAKRTLGLAKAAKAKKQKKEQEHQESSASPDEESSSSNQLTIELPEEIDANDEISQLKGLHKTYLQSERDNELLVNGIIHECDRLLRENDSENKQPLPAVFHAIYAIALAELSKFHTEELDKVKEFFIAALERVESGLEKNPNDINLLVAKTKILLDQISLQYIAPLTLESDVKELDKEIDELLDAALSVYESVEARAKELKDYSIFDDSETLDILEALDDILDIVDNFGKENQGDDGSDEDDEEDDDEEEKSVELAETHPLYKIKNSDKYDQWWRDHTHLYLDNLEKLENGSPELKREVCHRLGQSYLQESEVPYSVFTTLKYDNEYDGIEELEGLTEKEAQKISQELITKALDYLKQAKDEEDPETWVSIAEAMISLGNLYEVDSKEQEDLYLEAEKILKRANNVTNGKFQEELDNLLP</sequence>
<dbReference type="GO" id="GO:0006417">
    <property type="term" value="P:regulation of translation"/>
    <property type="evidence" value="ECO:0007669"/>
    <property type="project" value="UniProtKB-KW"/>
</dbReference>
<evidence type="ECO:0000256" key="9">
    <source>
        <dbReference type="SAM" id="MobiDB-lite"/>
    </source>
</evidence>
<evidence type="ECO:0000256" key="7">
    <source>
        <dbReference type="ARBA" id="ARBA00023163"/>
    </source>
</evidence>
<proteinExistence type="inferred from homology"/>
<dbReference type="GO" id="GO:0005634">
    <property type="term" value="C:nucleus"/>
    <property type="evidence" value="ECO:0007669"/>
    <property type="project" value="UniProtKB-SubCell"/>
</dbReference>
<evidence type="ECO:0000256" key="1">
    <source>
        <dbReference type="ARBA" id="ARBA00003395"/>
    </source>
</evidence>
<dbReference type="Proteomes" id="UP000030161">
    <property type="component" value="Unassembled WGS sequence"/>
</dbReference>
<accession>A0AB34PYF4</accession>